<keyword evidence="9" id="KW-1185">Reference proteome</keyword>
<dbReference type="Proteomes" id="UP001075354">
    <property type="component" value="Chromosome 11"/>
</dbReference>
<dbReference type="SUPFAM" id="SSF53335">
    <property type="entry name" value="S-adenosyl-L-methionine-dependent methyltransferases"/>
    <property type="match status" value="1"/>
</dbReference>
<dbReference type="EC" id="2.1.1.35" evidence="4"/>
<dbReference type="Gene3D" id="3.40.50.150">
    <property type="entry name" value="Vaccinia Virus protein VP39"/>
    <property type="match status" value="1"/>
</dbReference>
<keyword evidence="2 6" id="KW-0808">Transferase</keyword>
<feature type="binding site" evidence="6">
    <location>
        <position position="338"/>
    </location>
    <ligand>
        <name>S-adenosyl-L-methionine</name>
        <dbReference type="ChEBI" id="CHEBI:59789"/>
    </ligand>
</feature>
<dbReference type="PANTHER" id="PTHR45904:SF1">
    <property type="entry name" value="TRNA (URACIL-5-)-METHYLTRANSFERASE HOMOLOG B"/>
    <property type="match status" value="1"/>
</dbReference>
<evidence type="ECO:0000256" key="5">
    <source>
        <dbReference type="ARBA" id="ARBA00047278"/>
    </source>
</evidence>
<dbReference type="InterPro" id="IPR029063">
    <property type="entry name" value="SAM-dependent_MTases_sf"/>
</dbReference>
<dbReference type="Gene3D" id="2.40.50.1070">
    <property type="match status" value="1"/>
</dbReference>
<dbReference type="InterPro" id="IPR025714">
    <property type="entry name" value="Methyltranfer_dom"/>
</dbReference>
<dbReference type="PROSITE" id="PS51687">
    <property type="entry name" value="SAM_MT_RNA_M5U"/>
    <property type="match status" value="1"/>
</dbReference>
<dbReference type="InterPro" id="IPR045850">
    <property type="entry name" value="TRM2_met"/>
</dbReference>
<proteinExistence type="inferred from homology"/>
<sequence>MFRRIYPPSRLGTFQEPKRYMGKYKIEKIKPLTGPNEDILDINSDNQQEALKNVVAPFWSVPYSEQLSIKDDYVSYVISQYFSILKDNLSKPSRKREFKIPPKPKIKSITPSPVQYQYRSRDTYMVRPGLDGDPKTVGHIVGRPSEQKYICVPPVDILSPSRHIKVAEMFQHYIRSSQLPACTNFSEGGNWTQLQVRSNNEGETMALIKIHPQQLTQAEIEEECQKLKEYFDAGPGSICQLSSLYFQASPFSNASSKLAPYHLLSGNKYLMEKLSGREFALSPASFFQCNRKTAEIMYEKIFETSNLSPSTSILDLGCGIGTISVLATPHVRGTVGVDISAEAIQDAKLNARLNGIFTANFTAGSIERKLKSALEWLEGSSDIVAILNPGRCGVEVSAMKLLRDTPQIRRIIYVACQPDHEWVIRNVLALIKPQCSSYKSAPLKFKSVIPVDMFPQTTHCELIMRFDR</sequence>
<feature type="binding site" evidence="6">
    <location>
        <position position="388"/>
    </location>
    <ligand>
        <name>S-adenosyl-L-methionine</name>
        <dbReference type="ChEBI" id="CHEBI:59789"/>
    </ligand>
</feature>
<feature type="binding site" evidence="6">
    <location>
        <position position="288"/>
    </location>
    <ligand>
        <name>S-adenosyl-L-methionine</name>
        <dbReference type="ChEBI" id="CHEBI:59789"/>
    </ligand>
</feature>
<accession>A0AAV7XE04</accession>
<reference evidence="8" key="1">
    <citation type="submission" date="2022-12" db="EMBL/GenBank/DDBJ databases">
        <title>Chromosome-level genome assembly of the bean flower thrips Megalurothrips usitatus.</title>
        <authorList>
            <person name="Ma L."/>
            <person name="Liu Q."/>
            <person name="Li H."/>
            <person name="Cai W."/>
        </authorList>
    </citation>
    <scope>NUCLEOTIDE SEQUENCE</scope>
    <source>
        <strain evidence="8">Cailab_2022a</strain>
    </source>
</reference>
<evidence type="ECO:0000259" key="7">
    <source>
        <dbReference type="Pfam" id="PF13847"/>
    </source>
</evidence>
<dbReference type="GO" id="GO:0006396">
    <property type="term" value="P:RNA processing"/>
    <property type="evidence" value="ECO:0007669"/>
    <property type="project" value="InterPro"/>
</dbReference>
<gene>
    <name evidence="8" type="ORF">ONE63_001839</name>
</gene>
<dbReference type="GO" id="GO:0032259">
    <property type="term" value="P:methylation"/>
    <property type="evidence" value="ECO:0007669"/>
    <property type="project" value="UniProtKB-KW"/>
</dbReference>
<evidence type="ECO:0000256" key="6">
    <source>
        <dbReference type="PROSITE-ProRule" id="PRU01024"/>
    </source>
</evidence>
<keyword evidence="3 6" id="KW-0949">S-adenosyl-L-methionine</keyword>
<comment type="similarity">
    <text evidence="6">Belongs to the class I-like SAM-binding methyltransferase superfamily. RNA M5U methyltransferase family.</text>
</comment>
<dbReference type="Pfam" id="PF13847">
    <property type="entry name" value="Methyltransf_31"/>
    <property type="match status" value="1"/>
</dbReference>
<comment type="catalytic activity">
    <reaction evidence="5">
        <text>uridine(54) in tRNA + S-adenosyl-L-methionine = 5-methyluridine(54) in tRNA + S-adenosyl-L-homocysteine + H(+)</text>
        <dbReference type="Rhea" id="RHEA:42712"/>
        <dbReference type="Rhea" id="RHEA-COMP:10167"/>
        <dbReference type="Rhea" id="RHEA-COMP:10193"/>
        <dbReference type="ChEBI" id="CHEBI:15378"/>
        <dbReference type="ChEBI" id="CHEBI:57856"/>
        <dbReference type="ChEBI" id="CHEBI:59789"/>
        <dbReference type="ChEBI" id="CHEBI:65315"/>
        <dbReference type="ChEBI" id="CHEBI:74447"/>
        <dbReference type="EC" id="2.1.1.35"/>
    </reaction>
    <physiologicalReaction direction="left-to-right" evidence="5">
        <dbReference type="Rhea" id="RHEA:42713"/>
    </physiologicalReaction>
</comment>
<evidence type="ECO:0000256" key="2">
    <source>
        <dbReference type="ARBA" id="ARBA00022679"/>
    </source>
</evidence>
<feature type="domain" description="Methyltransferase" evidence="7">
    <location>
        <begin position="309"/>
        <end position="432"/>
    </location>
</feature>
<evidence type="ECO:0000256" key="1">
    <source>
        <dbReference type="ARBA" id="ARBA00022603"/>
    </source>
</evidence>
<comment type="caution">
    <text evidence="8">The sequence shown here is derived from an EMBL/GenBank/DDBJ whole genome shotgun (WGS) entry which is preliminary data.</text>
</comment>
<dbReference type="PANTHER" id="PTHR45904">
    <property type="entry name" value="TRNA (URACIL-5-)-METHYLTRANSFERASE"/>
    <property type="match status" value="1"/>
</dbReference>
<organism evidence="8 9">
    <name type="scientific">Megalurothrips usitatus</name>
    <name type="common">bean blossom thrips</name>
    <dbReference type="NCBI Taxonomy" id="439358"/>
    <lineage>
        <taxon>Eukaryota</taxon>
        <taxon>Metazoa</taxon>
        <taxon>Ecdysozoa</taxon>
        <taxon>Arthropoda</taxon>
        <taxon>Hexapoda</taxon>
        <taxon>Insecta</taxon>
        <taxon>Pterygota</taxon>
        <taxon>Neoptera</taxon>
        <taxon>Paraneoptera</taxon>
        <taxon>Thysanoptera</taxon>
        <taxon>Terebrantia</taxon>
        <taxon>Thripoidea</taxon>
        <taxon>Thripidae</taxon>
        <taxon>Megalurothrips</taxon>
    </lineage>
</organism>
<dbReference type="AlphaFoldDB" id="A0AAV7XE04"/>
<feature type="active site" description="Nucleophile" evidence="6">
    <location>
        <position position="416"/>
    </location>
</feature>
<dbReference type="GO" id="GO:0030697">
    <property type="term" value="F:tRNA (uracil(54)-C5)-methyltransferase activity, S-adenosyl methionine-dependent"/>
    <property type="evidence" value="ECO:0007669"/>
    <property type="project" value="UniProtKB-EC"/>
</dbReference>
<dbReference type="EMBL" id="JAPTSV010000011">
    <property type="protein sequence ID" value="KAJ1522676.1"/>
    <property type="molecule type" value="Genomic_DNA"/>
</dbReference>
<dbReference type="CDD" id="cd02440">
    <property type="entry name" value="AdoMet_MTases"/>
    <property type="match status" value="1"/>
</dbReference>
<comment type="caution">
    <text evidence="6">Lacks conserved residue(s) required for the propagation of feature annotation.</text>
</comment>
<evidence type="ECO:0000313" key="9">
    <source>
        <dbReference type="Proteomes" id="UP001075354"/>
    </source>
</evidence>
<evidence type="ECO:0000313" key="8">
    <source>
        <dbReference type="EMBL" id="KAJ1522676.1"/>
    </source>
</evidence>
<evidence type="ECO:0000256" key="3">
    <source>
        <dbReference type="ARBA" id="ARBA00022691"/>
    </source>
</evidence>
<protein>
    <recommendedName>
        <fullName evidence="4">tRNA (uracil(54)-C(5))-methyltransferase</fullName>
        <ecNumber evidence="4">2.1.1.35</ecNumber>
    </recommendedName>
</protein>
<name>A0AAV7XE04_9NEOP</name>
<dbReference type="GO" id="GO:0003723">
    <property type="term" value="F:RNA binding"/>
    <property type="evidence" value="ECO:0007669"/>
    <property type="project" value="TreeGrafter"/>
</dbReference>
<dbReference type="InterPro" id="IPR010280">
    <property type="entry name" value="U5_MeTrfase_fam"/>
</dbReference>
<keyword evidence="1 6" id="KW-0489">Methyltransferase</keyword>
<evidence type="ECO:0000256" key="4">
    <source>
        <dbReference type="ARBA" id="ARBA00033763"/>
    </source>
</evidence>